<dbReference type="Proteomes" id="UP001054837">
    <property type="component" value="Unassembled WGS sequence"/>
</dbReference>
<sequence>MASFLSFFRLISERPISNARSCASYQQLFLGTFSLLFRGLLTRVCSSTQLWTNQTLLEPSRGFSQATKSCVYADSSPCTPTHRERRHLQKRGQQFHNKIVWSALTDNTNPAACR</sequence>
<protein>
    <recommendedName>
        <fullName evidence="3">Secreted protein</fullName>
    </recommendedName>
</protein>
<organism evidence="1 2">
    <name type="scientific">Caerostris darwini</name>
    <dbReference type="NCBI Taxonomy" id="1538125"/>
    <lineage>
        <taxon>Eukaryota</taxon>
        <taxon>Metazoa</taxon>
        <taxon>Ecdysozoa</taxon>
        <taxon>Arthropoda</taxon>
        <taxon>Chelicerata</taxon>
        <taxon>Arachnida</taxon>
        <taxon>Araneae</taxon>
        <taxon>Araneomorphae</taxon>
        <taxon>Entelegynae</taxon>
        <taxon>Araneoidea</taxon>
        <taxon>Araneidae</taxon>
        <taxon>Caerostris</taxon>
    </lineage>
</organism>
<accession>A0AAV4SCN6</accession>
<keyword evidence="2" id="KW-1185">Reference proteome</keyword>
<dbReference type="AlphaFoldDB" id="A0AAV4SCN6"/>
<evidence type="ECO:0008006" key="3">
    <source>
        <dbReference type="Google" id="ProtNLM"/>
    </source>
</evidence>
<evidence type="ECO:0000313" key="2">
    <source>
        <dbReference type="Proteomes" id="UP001054837"/>
    </source>
</evidence>
<name>A0AAV4SCN6_9ARAC</name>
<reference evidence="1 2" key="1">
    <citation type="submission" date="2021-06" db="EMBL/GenBank/DDBJ databases">
        <title>Caerostris darwini draft genome.</title>
        <authorList>
            <person name="Kono N."/>
            <person name="Arakawa K."/>
        </authorList>
    </citation>
    <scope>NUCLEOTIDE SEQUENCE [LARGE SCALE GENOMIC DNA]</scope>
</reference>
<proteinExistence type="predicted"/>
<comment type="caution">
    <text evidence="1">The sequence shown here is derived from an EMBL/GenBank/DDBJ whole genome shotgun (WGS) entry which is preliminary data.</text>
</comment>
<gene>
    <name evidence="1" type="ORF">CDAR_379111</name>
</gene>
<dbReference type="EMBL" id="BPLQ01007449">
    <property type="protein sequence ID" value="GIY30185.1"/>
    <property type="molecule type" value="Genomic_DNA"/>
</dbReference>
<evidence type="ECO:0000313" key="1">
    <source>
        <dbReference type="EMBL" id="GIY30185.1"/>
    </source>
</evidence>